<reference evidence="2" key="1">
    <citation type="submission" date="2023-07" db="EMBL/GenBank/DDBJ databases">
        <authorList>
            <person name="Haufschild T."/>
            <person name="Kallscheuer N."/>
            <person name="Hammer J."/>
            <person name="Kohn T."/>
            <person name="Kabuu M."/>
            <person name="Jogler M."/>
            <person name="Wohfarth N."/>
            <person name="Heuer A."/>
            <person name="Rohde M."/>
            <person name="van Teeseling M.C.F."/>
            <person name="Jogler C."/>
        </authorList>
    </citation>
    <scope>NUCLEOTIDE SEQUENCE</scope>
    <source>
        <strain evidence="1">Strain 138</strain>
        <strain evidence="2">Strain 318</strain>
    </source>
</reference>
<name>A0AA49JZZ5_9BACT</name>
<dbReference type="EMBL" id="CP130612">
    <property type="protein sequence ID" value="WKW12310.1"/>
    <property type="molecule type" value="Genomic_DNA"/>
</dbReference>
<sequence>MSDPVLPAWAEVGEKRRAHIARVTALLDRWAAQLRLTADEAQAWHDAGRWHDALRDAAPETLRALADGPDRPVETLHGPAAAARLERDGEARRDVLDAIRWHTVGYAGWSRVGRALYMADFLEPGRQFARADRAFLADHLAHDFDGVFRQVVRMRIEWTVREGKALFPETVALWNLVR</sequence>
<dbReference type="SUPFAM" id="SSF109604">
    <property type="entry name" value="HD-domain/PDEase-like"/>
    <property type="match status" value="1"/>
</dbReference>
<dbReference type="EMBL" id="CP130613">
    <property type="protein sequence ID" value="WKW15217.1"/>
    <property type="molecule type" value="Genomic_DNA"/>
</dbReference>
<evidence type="ECO:0000313" key="3">
    <source>
        <dbReference type="Proteomes" id="UP001229955"/>
    </source>
</evidence>
<evidence type="ECO:0000313" key="1">
    <source>
        <dbReference type="EMBL" id="WKW12310.1"/>
    </source>
</evidence>
<dbReference type="Gene3D" id="1.10.3210.10">
    <property type="entry name" value="Hypothetical protein af1432"/>
    <property type="match status" value="1"/>
</dbReference>
<evidence type="ECO:0000313" key="2">
    <source>
        <dbReference type="EMBL" id="WKW15217.1"/>
    </source>
</evidence>
<evidence type="ECO:0008006" key="4">
    <source>
        <dbReference type="Google" id="ProtNLM"/>
    </source>
</evidence>
<gene>
    <name evidence="1" type="ORF">Strain138_001594</name>
    <name evidence="2" type="ORF">Strain318_001593</name>
</gene>
<protein>
    <recommendedName>
        <fullName evidence="4">HD domain-containing protein</fullName>
    </recommendedName>
</protein>
<accession>A0AA49JUG0</accession>
<keyword evidence="3" id="KW-1185">Reference proteome</keyword>
<dbReference type="KEGG" id="pspc:Strain318_001593"/>
<accession>A0AA49JZZ5</accession>
<dbReference type="AlphaFoldDB" id="A0AA49JZZ5"/>
<proteinExistence type="predicted"/>
<organism evidence="2 3">
    <name type="scientific">Pseudogemmatithrix spongiicola</name>
    <dbReference type="NCBI Taxonomy" id="3062599"/>
    <lineage>
        <taxon>Bacteria</taxon>
        <taxon>Pseudomonadati</taxon>
        <taxon>Gemmatimonadota</taxon>
        <taxon>Gemmatimonadia</taxon>
        <taxon>Gemmatimonadales</taxon>
        <taxon>Gemmatimonadaceae</taxon>
        <taxon>Pseudogemmatithrix</taxon>
    </lineage>
</organism>
<dbReference type="Proteomes" id="UP001229955">
    <property type="component" value="Chromosome"/>
</dbReference>
<dbReference type="RefSeq" id="WP_367885187.1">
    <property type="nucleotide sequence ID" value="NZ_CP130612.1"/>
</dbReference>